<dbReference type="GO" id="GO:0006986">
    <property type="term" value="P:response to unfolded protein"/>
    <property type="evidence" value="ECO:0007669"/>
    <property type="project" value="InterPro"/>
</dbReference>
<dbReference type="OrthoDB" id="8931646at2759"/>
<feature type="domain" description="BZIP" evidence="2">
    <location>
        <begin position="347"/>
        <end position="361"/>
    </location>
</feature>
<dbReference type="PANTHER" id="PTHR21552:SF2">
    <property type="entry name" value="CREB3 REGULATORY FACTOR"/>
    <property type="match status" value="1"/>
</dbReference>
<feature type="compositionally biased region" description="Polar residues" evidence="1">
    <location>
        <begin position="35"/>
        <end position="48"/>
    </location>
</feature>
<dbReference type="RefSeq" id="XP_031560767.1">
    <property type="nucleotide sequence ID" value="XM_031704907.1"/>
</dbReference>
<feature type="compositionally biased region" description="Basic and acidic residues" evidence="1">
    <location>
        <begin position="170"/>
        <end position="184"/>
    </location>
</feature>
<keyword evidence="3" id="KW-1185">Reference proteome</keyword>
<sequence length="455" mass="51183">MHKTIGFSPLPLEVENAFGNTSMRDILEYEEGSNPFEQSPLSDSSQQSTCYEPWEDFQSLSPFGADWEMEQEFFKSDFNDLDCKSQGPTLAELNNQRSTSPLINPEMERLHRIATRTEAEPTSSSRNGSHLLLKYNADERELNTENRRFFTSKNNGKAFFGEMSGGRSLPGEEDKSLKSSRELESGTQMVTSSTCTEHKDDTIELKKDPMLMRRTALSEPKSIGQTIVDYAKDIQRNHLDLSSTSSRDESASEICSSARNKEELPVIKEESADEDIDSDEDFEEPRCTNDGESNAKQRKGRRGDVEDLSPNPRRLLEIGRELNRLTKIITELKPIHSLPMSARNKSKKEKNKLASRACRLKKKAQHESNKLKLHGLELERQRLVSLIDKVKEEILHDTEGFTVSGELSNKVESLIHTTVGEQVVAGHLSAFVESVLKATANATPGYQGVDVQLNI</sequence>
<name>A0A6P8I6V6_ACTTE</name>
<gene>
    <name evidence="4" type="primary">LOC116296814</name>
</gene>
<proteinExistence type="predicted"/>
<dbReference type="CDD" id="cd14809">
    <property type="entry name" value="bZIP_AUREO-like"/>
    <property type="match status" value="1"/>
</dbReference>
<evidence type="ECO:0000256" key="1">
    <source>
        <dbReference type="SAM" id="MobiDB-lite"/>
    </source>
</evidence>
<dbReference type="KEGG" id="aten:116296814"/>
<dbReference type="AlphaFoldDB" id="A0A6P8I6V6"/>
<dbReference type="InterPro" id="IPR039165">
    <property type="entry name" value="CREBRF"/>
</dbReference>
<feature type="compositionally biased region" description="Basic and acidic residues" evidence="1">
    <location>
        <begin position="284"/>
        <end position="295"/>
    </location>
</feature>
<evidence type="ECO:0000313" key="3">
    <source>
        <dbReference type="Proteomes" id="UP000515163"/>
    </source>
</evidence>
<feature type="compositionally biased region" description="Polar residues" evidence="1">
    <location>
        <begin position="185"/>
        <end position="195"/>
    </location>
</feature>
<feature type="region of interest" description="Disordered" evidence="1">
    <location>
        <begin position="160"/>
        <end position="207"/>
    </location>
</feature>
<dbReference type="GO" id="GO:0000977">
    <property type="term" value="F:RNA polymerase II transcription regulatory region sequence-specific DNA binding"/>
    <property type="evidence" value="ECO:0007669"/>
    <property type="project" value="TreeGrafter"/>
</dbReference>
<organism evidence="3 4">
    <name type="scientific">Actinia tenebrosa</name>
    <name type="common">Australian red waratah sea anemone</name>
    <dbReference type="NCBI Taxonomy" id="6105"/>
    <lineage>
        <taxon>Eukaryota</taxon>
        <taxon>Metazoa</taxon>
        <taxon>Cnidaria</taxon>
        <taxon>Anthozoa</taxon>
        <taxon>Hexacorallia</taxon>
        <taxon>Actiniaria</taxon>
        <taxon>Actiniidae</taxon>
        <taxon>Actinia</taxon>
    </lineage>
</organism>
<dbReference type="SMART" id="SM00338">
    <property type="entry name" value="BRLZ"/>
    <property type="match status" value="1"/>
</dbReference>
<evidence type="ECO:0000259" key="2">
    <source>
        <dbReference type="PROSITE" id="PS00036"/>
    </source>
</evidence>
<dbReference type="Gene3D" id="1.20.5.170">
    <property type="match status" value="1"/>
</dbReference>
<dbReference type="InterPro" id="IPR004827">
    <property type="entry name" value="bZIP"/>
</dbReference>
<dbReference type="GO" id="GO:0005634">
    <property type="term" value="C:nucleus"/>
    <property type="evidence" value="ECO:0007669"/>
    <property type="project" value="TreeGrafter"/>
</dbReference>
<dbReference type="InParanoid" id="A0A6P8I6V6"/>
<feature type="region of interest" description="Disordered" evidence="1">
    <location>
        <begin position="29"/>
        <end position="48"/>
    </location>
</feature>
<dbReference type="GO" id="GO:0000981">
    <property type="term" value="F:DNA-binding transcription factor activity, RNA polymerase II-specific"/>
    <property type="evidence" value="ECO:0007669"/>
    <property type="project" value="TreeGrafter"/>
</dbReference>
<feature type="compositionally biased region" description="Basic and acidic residues" evidence="1">
    <location>
        <begin position="196"/>
        <end position="207"/>
    </location>
</feature>
<dbReference type="GeneID" id="116296814"/>
<dbReference type="PANTHER" id="PTHR21552">
    <property type="entry name" value="ADULT RETINA PROTEIN"/>
    <property type="match status" value="1"/>
</dbReference>
<feature type="compositionally biased region" description="Acidic residues" evidence="1">
    <location>
        <begin position="271"/>
        <end position="283"/>
    </location>
</feature>
<dbReference type="Proteomes" id="UP000515163">
    <property type="component" value="Unplaced"/>
</dbReference>
<feature type="compositionally biased region" description="Basic and acidic residues" evidence="1">
    <location>
        <begin position="259"/>
        <end position="270"/>
    </location>
</feature>
<reference evidence="4" key="1">
    <citation type="submission" date="2025-08" db="UniProtKB">
        <authorList>
            <consortium name="RefSeq"/>
        </authorList>
    </citation>
    <scope>IDENTIFICATION</scope>
    <source>
        <tissue evidence="4">Tentacle</tissue>
    </source>
</reference>
<dbReference type="PROSITE" id="PS00036">
    <property type="entry name" value="BZIP_BASIC"/>
    <property type="match status" value="1"/>
</dbReference>
<accession>A0A6P8I6V6</accession>
<protein>
    <submittedName>
        <fullName evidence="4">Uncharacterized protein LOC116296814 isoform X1</fullName>
    </submittedName>
</protein>
<feature type="region of interest" description="Disordered" evidence="1">
    <location>
        <begin position="241"/>
        <end position="310"/>
    </location>
</feature>
<evidence type="ECO:0000313" key="4">
    <source>
        <dbReference type="RefSeq" id="XP_031560767.1"/>
    </source>
</evidence>